<name>A0A0V0ZIY3_TRIBR</name>
<organism evidence="1 2">
    <name type="scientific">Trichinella britovi</name>
    <name type="common">Parasitic roundworm</name>
    <dbReference type="NCBI Taxonomy" id="45882"/>
    <lineage>
        <taxon>Eukaryota</taxon>
        <taxon>Metazoa</taxon>
        <taxon>Ecdysozoa</taxon>
        <taxon>Nematoda</taxon>
        <taxon>Enoplea</taxon>
        <taxon>Dorylaimia</taxon>
        <taxon>Trichinellida</taxon>
        <taxon>Trichinellidae</taxon>
        <taxon>Trichinella</taxon>
    </lineage>
</organism>
<sequence>MKDLSYLVCLYIFFIPPDFTFNEFHERSVISGLLVHVQKMEILIKSFKLLENAGFRWQILHTA</sequence>
<dbReference type="Proteomes" id="UP000054653">
    <property type="component" value="Unassembled WGS sequence"/>
</dbReference>
<evidence type="ECO:0000313" key="2">
    <source>
        <dbReference type="Proteomes" id="UP000054653"/>
    </source>
</evidence>
<dbReference type="AlphaFoldDB" id="A0A0V0ZIY3"/>
<comment type="caution">
    <text evidence="1">The sequence shown here is derived from an EMBL/GenBank/DDBJ whole genome shotgun (WGS) entry which is preliminary data.</text>
</comment>
<accession>A0A0V0ZIY3</accession>
<dbReference type="EMBL" id="JYDI01003740">
    <property type="protein sequence ID" value="KRY12488.1"/>
    <property type="molecule type" value="Genomic_DNA"/>
</dbReference>
<keyword evidence="2" id="KW-1185">Reference proteome</keyword>
<gene>
    <name evidence="1" type="ORF">T03_681</name>
</gene>
<proteinExistence type="predicted"/>
<evidence type="ECO:0000313" key="1">
    <source>
        <dbReference type="EMBL" id="KRY12488.1"/>
    </source>
</evidence>
<protein>
    <submittedName>
        <fullName evidence="1">Uncharacterized protein</fullName>
    </submittedName>
</protein>
<reference evidence="1 2" key="1">
    <citation type="submission" date="2015-01" db="EMBL/GenBank/DDBJ databases">
        <title>Evolution of Trichinella species and genotypes.</title>
        <authorList>
            <person name="Korhonen P.K."/>
            <person name="Edoardo P."/>
            <person name="Giuseppe L.R."/>
            <person name="Gasser R.B."/>
        </authorList>
    </citation>
    <scope>NUCLEOTIDE SEQUENCE [LARGE SCALE GENOMIC DNA]</scope>
    <source>
        <strain evidence="1">ISS120</strain>
    </source>
</reference>